<keyword evidence="3" id="KW-1185">Reference proteome</keyword>
<reference evidence="2" key="1">
    <citation type="journal article" date="2018" name="DNA Res.">
        <title>Multiple hybrid de novo genome assembly of finger millet, an orphan allotetraploid crop.</title>
        <authorList>
            <person name="Hatakeyama M."/>
            <person name="Aluri S."/>
            <person name="Balachadran M.T."/>
            <person name="Sivarajan S.R."/>
            <person name="Patrignani A."/>
            <person name="Gruter S."/>
            <person name="Poveda L."/>
            <person name="Shimizu-Inatsugi R."/>
            <person name="Baeten J."/>
            <person name="Francoijs K.J."/>
            <person name="Nataraja K.N."/>
            <person name="Reddy Y.A.N."/>
            <person name="Phadnis S."/>
            <person name="Ravikumar R.L."/>
            <person name="Schlapbach R."/>
            <person name="Sreeman S.M."/>
            <person name="Shimizu K.K."/>
        </authorList>
    </citation>
    <scope>NUCLEOTIDE SEQUENCE</scope>
</reference>
<protein>
    <submittedName>
        <fullName evidence="2">Uncharacterized protein</fullName>
    </submittedName>
</protein>
<feature type="compositionally biased region" description="Basic and acidic residues" evidence="1">
    <location>
        <begin position="182"/>
        <end position="195"/>
    </location>
</feature>
<feature type="region of interest" description="Disordered" evidence="1">
    <location>
        <begin position="73"/>
        <end position="119"/>
    </location>
</feature>
<sequence length="348" mass="37680">MTNSDAFDSVAEQLKKGKLEELRGANVKNSGEDVETIPAVDADNSEDPSNEHAVVSTVITADGTQCMENITNGISLRDMQPEDSTPETKNSGTSSGLTGPADNEMLRNGGQRQVAKATVQVSKRPTAFGALLGKSASGRRPNLFTGLSIGQGQSKVDKVASSVVLPFHHFSGAGKPPSSVLKAKEPVHAEPESIQHSDPACQLEEVIQLDTETDDPQVPENHKDGNCEPEDTEMSEPPLEVPSATGERFHSLNEERNLQQNRKTPPEPEFKDQLKAFDYAEARKNVSFGEPKAARRKDDRVARAINTDSGDKQKTSNKPVGTENGGNFQNPRRRQAFPPSGNRSSTYH</sequence>
<proteinExistence type="predicted"/>
<feature type="compositionally biased region" description="Basic and acidic residues" evidence="1">
    <location>
        <begin position="292"/>
        <end position="302"/>
    </location>
</feature>
<evidence type="ECO:0000313" key="2">
    <source>
        <dbReference type="EMBL" id="GJM84630.1"/>
    </source>
</evidence>
<reference evidence="2" key="2">
    <citation type="submission" date="2021-12" db="EMBL/GenBank/DDBJ databases">
        <title>Resequencing data analysis of finger millet.</title>
        <authorList>
            <person name="Hatakeyama M."/>
            <person name="Aluri S."/>
            <person name="Balachadran M.T."/>
            <person name="Sivarajan S.R."/>
            <person name="Poveda L."/>
            <person name="Shimizu-Inatsugi R."/>
            <person name="Schlapbach R."/>
            <person name="Sreeman S.M."/>
            <person name="Shimizu K.K."/>
        </authorList>
    </citation>
    <scope>NUCLEOTIDE SEQUENCE</scope>
</reference>
<evidence type="ECO:0000313" key="3">
    <source>
        <dbReference type="Proteomes" id="UP001054889"/>
    </source>
</evidence>
<feature type="region of interest" description="Disordered" evidence="1">
    <location>
        <begin position="25"/>
        <end position="51"/>
    </location>
</feature>
<dbReference type="EMBL" id="BQKI01000001">
    <property type="protein sequence ID" value="GJM84630.1"/>
    <property type="molecule type" value="Genomic_DNA"/>
</dbReference>
<gene>
    <name evidence="2" type="primary">ga00318</name>
    <name evidence="2" type="ORF">PR202_ga00318</name>
</gene>
<dbReference type="Proteomes" id="UP001054889">
    <property type="component" value="Unassembled WGS sequence"/>
</dbReference>
<organism evidence="2 3">
    <name type="scientific">Eleusine coracana subsp. coracana</name>
    <dbReference type="NCBI Taxonomy" id="191504"/>
    <lineage>
        <taxon>Eukaryota</taxon>
        <taxon>Viridiplantae</taxon>
        <taxon>Streptophyta</taxon>
        <taxon>Embryophyta</taxon>
        <taxon>Tracheophyta</taxon>
        <taxon>Spermatophyta</taxon>
        <taxon>Magnoliopsida</taxon>
        <taxon>Liliopsida</taxon>
        <taxon>Poales</taxon>
        <taxon>Poaceae</taxon>
        <taxon>PACMAD clade</taxon>
        <taxon>Chloridoideae</taxon>
        <taxon>Cynodonteae</taxon>
        <taxon>Eleusininae</taxon>
        <taxon>Eleusine</taxon>
    </lineage>
</organism>
<feature type="compositionally biased region" description="Basic and acidic residues" evidence="1">
    <location>
        <begin position="264"/>
        <end position="284"/>
    </location>
</feature>
<evidence type="ECO:0000256" key="1">
    <source>
        <dbReference type="SAM" id="MobiDB-lite"/>
    </source>
</evidence>
<feature type="region of interest" description="Disordered" evidence="1">
    <location>
        <begin position="169"/>
        <end position="348"/>
    </location>
</feature>
<accession>A0AAV5BC56</accession>
<name>A0AAV5BC56_ELECO</name>
<comment type="caution">
    <text evidence="2">The sequence shown here is derived from an EMBL/GenBank/DDBJ whole genome shotgun (WGS) entry which is preliminary data.</text>
</comment>
<dbReference type="AlphaFoldDB" id="A0AAV5BC56"/>
<feature type="compositionally biased region" description="Basic and acidic residues" evidence="1">
    <location>
        <begin position="247"/>
        <end position="257"/>
    </location>
</feature>
<feature type="compositionally biased region" description="Polar residues" evidence="1">
    <location>
        <begin position="87"/>
        <end position="97"/>
    </location>
</feature>